<dbReference type="GO" id="GO:0009507">
    <property type="term" value="C:chloroplast"/>
    <property type="evidence" value="ECO:0007669"/>
    <property type="project" value="TreeGrafter"/>
</dbReference>
<feature type="transmembrane region" description="Helical" evidence="3">
    <location>
        <begin position="192"/>
        <end position="211"/>
    </location>
</feature>
<evidence type="ECO:0000313" key="5">
    <source>
        <dbReference type="Proteomes" id="UP000233837"/>
    </source>
</evidence>
<dbReference type="AlphaFoldDB" id="A0A2I0WTH9"/>
<keyword evidence="3" id="KW-1133">Transmembrane helix</keyword>
<keyword evidence="5" id="KW-1185">Reference proteome</keyword>
<accession>A0A2I0WTH9</accession>
<dbReference type="PANTHER" id="PTHR35731">
    <property type="entry name" value="8-AMINO-7-OXONONANOATE SYNTHASE"/>
    <property type="match status" value="1"/>
</dbReference>
<dbReference type="PANTHER" id="PTHR35731:SF1">
    <property type="entry name" value="8-AMINO-7-OXONONANOATE SYNTHASE"/>
    <property type="match status" value="1"/>
</dbReference>
<keyword evidence="1" id="KW-0175">Coiled coil</keyword>
<sequence length="251" mass="28658">MNTLKAIQYCFPLTKPTHTQPCKSNNRRRSNICFSNSDGSDSSTSIPDGDKRKQDLLAQIAMLQTQKVRLTNFLDERSSNLAQFAEDANAEFDAIGENALKELDDAGTRIMEKLESRLEAFEETAEMNRQEIESNEKILEEFQEQIVRDKNEGLFFKNLRENTPPKKAEAKEEAQKFRQLAKKTDRSRTRRNIYLALILLLILAVGNAVFASPEVEWRKVGALLLILFGLLAQFIYEQSMSGTTDETNKEK</sequence>
<protein>
    <submittedName>
        <fullName evidence="4">Uncharacterized protein</fullName>
    </submittedName>
</protein>
<feature type="compositionally biased region" description="Low complexity" evidence="2">
    <location>
        <begin position="35"/>
        <end position="47"/>
    </location>
</feature>
<reference evidence="4 5" key="2">
    <citation type="journal article" date="2017" name="Nature">
        <title>The Apostasia genome and the evolution of orchids.</title>
        <authorList>
            <person name="Zhang G.Q."/>
            <person name="Liu K.W."/>
            <person name="Li Z."/>
            <person name="Lohaus R."/>
            <person name="Hsiao Y.Y."/>
            <person name="Niu S.C."/>
            <person name="Wang J.Y."/>
            <person name="Lin Y.C."/>
            <person name="Xu Q."/>
            <person name="Chen L.J."/>
            <person name="Yoshida K."/>
            <person name="Fujiwara S."/>
            <person name="Wang Z.W."/>
            <person name="Zhang Y.Q."/>
            <person name="Mitsuda N."/>
            <person name="Wang M."/>
            <person name="Liu G.H."/>
            <person name="Pecoraro L."/>
            <person name="Huang H.X."/>
            <person name="Xiao X.J."/>
            <person name="Lin M."/>
            <person name="Wu X.Y."/>
            <person name="Wu W.L."/>
            <person name="Chen Y.Y."/>
            <person name="Chang S.B."/>
            <person name="Sakamoto S."/>
            <person name="Ohme-Takagi M."/>
            <person name="Yagi M."/>
            <person name="Zeng S.J."/>
            <person name="Shen C.Y."/>
            <person name="Yeh C.M."/>
            <person name="Luo Y.B."/>
            <person name="Tsai W.C."/>
            <person name="Van de Peer Y."/>
            <person name="Liu Z.J."/>
        </authorList>
    </citation>
    <scope>NUCLEOTIDE SEQUENCE [LARGE SCALE GENOMIC DNA]</scope>
    <source>
        <tissue evidence="4">The whole plant</tissue>
    </source>
</reference>
<evidence type="ECO:0000256" key="1">
    <source>
        <dbReference type="SAM" id="Coils"/>
    </source>
</evidence>
<proteinExistence type="predicted"/>
<keyword evidence="3" id="KW-0472">Membrane</keyword>
<gene>
    <name evidence="4" type="ORF">MA16_Dca000308</name>
</gene>
<feature type="region of interest" description="Disordered" evidence="2">
    <location>
        <begin position="18"/>
        <end position="50"/>
    </location>
</feature>
<reference evidence="4 5" key="1">
    <citation type="journal article" date="2016" name="Sci. Rep.">
        <title>The Dendrobium catenatum Lindl. genome sequence provides insights into polysaccharide synthase, floral development and adaptive evolution.</title>
        <authorList>
            <person name="Zhang G.Q."/>
            <person name="Xu Q."/>
            <person name="Bian C."/>
            <person name="Tsai W.C."/>
            <person name="Yeh C.M."/>
            <person name="Liu K.W."/>
            <person name="Yoshida K."/>
            <person name="Zhang L.S."/>
            <person name="Chang S.B."/>
            <person name="Chen F."/>
            <person name="Shi Y."/>
            <person name="Su Y.Y."/>
            <person name="Zhang Y.Q."/>
            <person name="Chen L.J."/>
            <person name="Yin Y."/>
            <person name="Lin M."/>
            <person name="Huang H."/>
            <person name="Deng H."/>
            <person name="Wang Z.W."/>
            <person name="Zhu S.L."/>
            <person name="Zhao X."/>
            <person name="Deng C."/>
            <person name="Niu S.C."/>
            <person name="Huang J."/>
            <person name="Wang M."/>
            <person name="Liu G.H."/>
            <person name="Yang H.J."/>
            <person name="Xiao X.J."/>
            <person name="Hsiao Y.Y."/>
            <person name="Wu W.L."/>
            <person name="Chen Y.Y."/>
            <person name="Mitsuda N."/>
            <person name="Ohme-Takagi M."/>
            <person name="Luo Y.B."/>
            <person name="Van de Peer Y."/>
            <person name="Liu Z.J."/>
        </authorList>
    </citation>
    <scope>NUCLEOTIDE SEQUENCE [LARGE SCALE GENOMIC DNA]</scope>
    <source>
        <tissue evidence="4">The whole plant</tissue>
    </source>
</reference>
<evidence type="ECO:0000256" key="2">
    <source>
        <dbReference type="SAM" id="MobiDB-lite"/>
    </source>
</evidence>
<keyword evidence="3" id="KW-0812">Transmembrane</keyword>
<dbReference type="EMBL" id="KZ502442">
    <property type="protein sequence ID" value="PKU78964.1"/>
    <property type="molecule type" value="Genomic_DNA"/>
</dbReference>
<organism evidence="4 5">
    <name type="scientific">Dendrobium catenatum</name>
    <dbReference type="NCBI Taxonomy" id="906689"/>
    <lineage>
        <taxon>Eukaryota</taxon>
        <taxon>Viridiplantae</taxon>
        <taxon>Streptophyta</taxon>
        <taxon>Embryophyta</taxon>
        <taxon>Tracheophyta</taxon>
        <taxon>Spermatophyta</taxon>
        <taxon>Magnoliopsida</taxon>
        <taxon>Liliopsida</taxon>
        <taxon>Asparagales</taxon>
        <taxon>Orchidaceae</taxon>
        <taxon>Epidendroideae</taxon>
        <taxon>Malaxideae</taxon>
        <taxon>Dendrobiinae</taxon>
        <taxon>Dendrobium</taxon>
    </lineage>
</organism>
<name>A0A2I0WTH9_9ASPA</name>
<evidence type="ECO:0000313" key="4">
    <source>
        <dbReference type="EMBL" id="PKU78964.1"/>
    </source>
</evidence>
<dbReference type="Proteomes" id="UP000233837">
    <property type="component" value="Unassembled WGS sequence"/>
</dbReference>
<evidence type="ECO:0000256" key="3">
    <source>
        <dbReference type="SAM" id="Phobius"/>
    </source>
</evidence>
<feature type="transmembrane region" description="Helical" evidence="3">
    <location>
        <begin position="217"/>
        <end position="236"/>
    </location>
</feature>
<feature type="coiled-coil region" evidence="1">
    <location>
        <begin position="111"/>
        <end position="187"/>
    </location>
</feature>